<evidence type="ECO:0000256" key="3">
    <source>
        <dbReference type="ARBA" id="ARBA00022777"/>
    </source>
</evidence>
<dbReference type="SUPFAM" id="SSF54211">
    <property type="entry name" value="Ribosomal protein S5 domain 2-like"/>
    <property type="match status" value="1"/>
</dbReference>
<keyword evidence="1" id="KW-0808">Transferase</keyword>
<keyword evidence="2" id="KW-0547">Nucleotide-binding</keyword>
<dbReference type="Gene3D" id="3.30.230.120">
    <property type="match status" value="1"/>
</dbReference>
<dbReference type="PANTHER" id="PTHR32463:SF0">
    <property type="entry name" value="L-FUCOSE KINASE"/>
    <property type="match status" value="1"/>
</dbReference>
<dbReference type="InterPro" id="IPR036554">
    <property type="entry name" value="GHMP_kinase_C_sf"/>
</dbReference>
<evidence type="ECO:0000259" key="5">
    <source>
        <dbReference type="Pfam" id="PF00288"/>
    </source>
</evidence>
<accession>A0A1B1TAY6</accession>
<dbReference type="InterPro" id="IPR020568">
    <property type="entry name" value="Ribosomal_Su5_D2-typ_SF"/>
</dbReference>
<dbReference type="GO" id="GO:0042352">
    <property type="term" value="P:GDP-L-fucose salvage"/>
    <property type="evidence" value="ECO:0007669"/>
    <property type="project" value="TreeGrafter"/>
</dbReference>
<feature type="domain" description="GHMP kinase N-terminal" evidence="5">
    <location>
        <begin position="54"/>
        <end position="121"/>
    </location>
</feature>
<name>A0A1B1TAY6_9ARCH</name>
<dbReference type="PRINTS" id="PR00959">
    <property type="entry name" value="MEVGALKINASE"/>
</dbReference>
<reference evidence="6" key="1">
    <citation type="submission" date="2014-11" db="EMBL/GenBank/DDBJ databases">
        <authorList>
            <person name="Zhu J."/>
            <person name="Qi W."/>
            <person name="Song R."/>
        </authorList>
    </citation>
    <scope>NUCLEOTIDE SEQUENCE</scope>
</reference>
<dbReference type="AlphaFoldDB" id="A0A1B1TAY6"/>
<keyword evidence="4" id="KW-0067">ATP-binding</keyword>
<dbReference type="GO" id="GO:0050201">
    <property type="term" value="F:fucokinase activity"/>
    <property type="evidence" value="ECO:0007669"/>
    <property type="project" value="TreeGrafter"/>
</dbReference>
<evidence type="ECO:0000313" key="6">
    <source>
        <dbReference type="EMBL" id="ANV79452.1"/>
    </source>
</evidence>
<dbReference type="EMBL" id="KP211832">
    <property type="protein sequence ID" value="ANV79452.1"/>
    <property type="molecule type" value="Genomic_DNA"/>
</dbReference>
<dbReference type="Pfam" id="PF00288">
    <property type="entry name" value="GHMP_kinases_N"/>
    <property type="match status" value="1"/>
</dbReference>
<dbReference type="PANTHER" id="PTHR32463">
    <property type="entry name" value="L-FUCOSE KINASE"/>
    <property type="match status" value="1"/>
</dbReference>
<dbReference type="GO" id="GO:0005524">
    <property type="term" value="F:ATP binding"/>
    <property type="evidence" value="ECO:0007669"/>
    <property type="project" value="UniProtKB-KW"/>
</dbReference>
<evidence type="ECO:0000256" key="1">
    <source>
        <dbReference type="ARBA" id="ARBA00022679"/>
    </source>
</evidence>
<sequence length="294" mass="32768">MAMSSRIEVRVPVRIDLAGGWTDVQPYTSDYGGEVVNFTINKYIKCSMEQDDEGKKKIEYVSDVPTGSGLGTSGAMNVGLIATIAGKNKTPEDIAELAFRFEELLENKGGRQDQWASVKGGFNHLLFIGDDVEPLPFEPMRSAKNWLHKHFVIFFSGIEHNSGKMHKAIWDRYKNGDEEVLEGLHCIRKAARTMANGLQQDRREMVVESLRQVCKGVDMMDSQIHEPFLPVIQPLLDSKKVIAWKALGAGGGGSVGLLCSANNKEIVVEAIKEKGWKNIEWEYDDLGIVVEKKN</sequence>
<organism evidence="6">
    <name type="scientific">uncultured Poseidoniia archaeon</name>
    <dbReference type="NCBI Taxonomy" id="1697135"/>
    <lineage>
        <taxon>Archaea</taxon>
        <taxon>Methanobacteriati</taxon>
        <taxon>Thermoplasmatota</taxon>
        <taxon>Candidatus Poseidoniia</taxon>
        <taxon>environmental samples</taxon>
    </lineage>
</organism>
<evidence type="ECO:0000256" key="2">
    <source>
        <dbReference type="ARBA" id="ARBA00022741"/>
    </source>
</evidence>
<proteinExistence type="predicted"/>
<dbReference type="InterPro" id="IPR052203">
    <property type="entry name" value="GHMP_Kinase-Related"/>
</dbReference>
<protein>
    <submittedName>
        <fullName evidence="6">GHMP kinase domain-containing protein (HddA)</fullName>
    </submittedName>
</protein>
<dbReference type="SUPFAM" id="SSF55060">
    <property type="entry name" value="GHMP Kinase, C-terminal domain"/>
    <property type="match status" value="1"/>
</dbReference>
<keyword evidence="3 6" id="KW-0418">Kinase</keyword>
<reference evidence="6" key="2">
    <citation type="journal article" date="2015" name="ISME J.">
        <title>A new class of marine Euryarchaeota group II from the Mediterranean deep chlorophyll maximum.</title>
        <authorList>
            <person name="Martin-Cuadrado A.B."/>
            <person name="Garcia-Heredia I."/>
            <person name="Molto A.G."/>
            <person name="Lopez-Ubeda R."/>
            <person name="Kimes N."/>
            <person name="Lopez-Garcia P."/>
            <person name="Moreira D."/>
            <person name="Rodriguez-Valera F."/>
        </authorList>
    </citation>
    <scope>NUCLEOTIDE SEQUENCE</scope>
</reference>
<evidence type="ECO:0000256" key="4">
    <source>
        <dbReference type="ARBA" id="ARBA00022840"/>
    </source>
</evidence>
<dbReference type="InterPro" id="IPR006204">
    <property type="entry name" value="GHMP_kinase_N_dom"/>
</dbReference>